<dbReference type="PANTHER" id="PTHR28620:SF1">
    <property type="entry name" value="CENP-V_GFA DOMAIN-CONTAINING PROTEIN"/>
    <property type="match status" value="1"/>
</dbReference>
<keyword evidence="3" id="KW-0862">Zinc</keyword>
<dbReference type="PROSITE" id="PS51891">
    <property type="entry name" value="CENP_V_GFA"/>
    <property type="match status" value="1"/>
</dbReference>
<reference evidence="6 8" key="2">
    <citation type="submission" date="2017-02" db="EMBL/GenBank/DDBJ databases">
        <authorList>
            <person name="Peterson S.W."/>
        </authorList>
    </citation>
    <scope>NUCLEOTIDE SEQUENCE [LARGE SCALE GENOMIC DNA]</scope>
    <source>
        <strain evidence="6 8">DSM 9653</strain>
    </source>
</reference>
<dbReference type="InterPro" id="IPR052355">
    <property type="entry name" value="CENP-V-like"/>
</dbReference>
<dbReference type="Pfam" id="PF04828">
    <property type="entry name" value="GFA"/>
    <property type="match status" value="1"/>
</dbReference>
<dbReference type="PANTHER" id="PTHR28620">
    <property type="entry name" value="CENTROMERE PROTEIN V"/>
    <property type="match status" value="1"/>
</dbReference>
<dbReference type="OrthoDB" id="9805575at2"/>
<dbReference type="STRING" id="53254.SAMN05660750_02362"/>
<dbReference type="EMBL" id="LMAR01000023">
    <property type="protein sequence ID" value="KQK31496.1"/>
    <property type="molecule type" value="Genomic_DNA"/>
</dbReference>
<evidence type="ECO:0000313" key="5">
    <source>
        <dbReference type="EMBL" id="KQK31496.1"/>
    </source>
</evidence>
<evidence type="ECO:0000313" key="7">
    <source>
        <dbReference type="Proteomes" id="UP000051562"/>
    </source>
</evidence>
<dbReference type="Proteomes" id="UP000051562">
    <property type="component" value="Unassembled WGS sequence"/>
</dbReference>
<dbReference type="Gene3D" id="2.170.150.70">
    <property type="match status" value="1"/>
</dbReference>
<evidence type="ECO:0000256" key="1">
    <source>
        <dbReference type="ARBA" id="ARBA00005495"/>
    </source>
</evidence>
<organism evidence="5 7">
    <name type="scientific">Bosea thiooxidans</name>
    <dbReference type="NCBI Taxonomy" id="53254"/>
    <lineage>
        <taxon>Bacteria</taxon>
        <taxon>Pseudomonadati</taxon>
        <taxon>Pseudomonadota</taxon>
        <taxon>Alphaproteobacteria</taxon>
        <taxon>Hyphomicrobiales</taxon>
        <taxon>Boseaceae</taxon>
        <taxon>Bosea</taxon>
    </lineage>
</organism>
<sequence length="116" mass="12665">MAQYQGSCHCGRVAYEVEADLGQTIACNCSYCQRRGSILTFSPASAFTLTKGEDALTEYRFHTQKIQHLFCETCGIESFARGAMPDGTPMVAVNVRCLAGVEPGELSPTQYDGRSR</sequence>
<gene>
    <name evidence="5" type="ORF">ARD30_03595</name>
    <name evidence="6" type="ORF">SAMN05660750_02362</name>
</gene>
<evidence type="ECO:0000259" key="4">
    <source>
        <dbReference type="PROSITE" id="PS51891"/>
    </source>
</evidence>
<dbReference type="GO" id="GO:0046872">
    <property type="term" value="F:metal ion binding"/>
    <property type="evidence" value="ECO:0007669"/>
    <property type="project" value="UniProtKB-KW"/>
</dbReference>
<dbReference type="InterPro" id="IPR011057">
    <property type="entry name" value="Mss4-like_sf"/>
</dbReference>
<dbReference type="EMBL" id="FUYX01000005">
    <property type="protein sequence ID" value="SKB78908.1"/>
    <property type="molecule type" value="Genomic_DNA"/>
</dbReference>
<dbReference type="RefSeq" id="WP_055727262.1">
    <property type="nucleotide sequence ID" value="NZ_FUYX01000005.1"/>
</dbReference>
<evidence type="ECO:0000256" key="3">
    <source>
        <dbReference type="ARBA" id="ARBA00022833"/>
    </source>
</evidence>
<evidence type="ECO:0000256" key="2">
    <source>
        <dbReference type="ARBA" id="ARBA00022723"/>
    </source>
</evidence>
<dbReference type="AlphaFoldDB" id="A0A0Q3I910"/>
<keyword evidence="2" id="KW-0479">Metal-binding</keyword>
<name>A0A0Q3I910_9HYPH</name>
<keyword evidence="7" id="KW-1185">Reference proteome</keyword>
<protein>
    <submittedName>
        <fullName evidence="5">Aldehyde-activating protein</fullName>
    </submittedName>
</protein>
<evidence type="ECO:0000313" key="6">
    <source>
        <dbReference type="EMBL" id="SKB78908.1"/>
    </source>
</evidence>
<comment type="similarity">
    <text evidence="1">Belongs to the Gfa family.</text>
</comment>
<feature type="domain" description="CENP-V/GFA" evidence="4">
    <location>
        <begin position="4"/>
        <end position="112"/>
    </location>
</feature>
<dbReference type="Proteomes" id="UP000190130">
    <property type="component" value="Unassembled WGS sequence"/>
</dbReference>
<reference evidence="5 7" key="1">
    <citation type="submission" date="2015-10" db="EMBL/GenBank/DDBJ databases">
        <title>Draft genome of Bosea thiooxidans.</title>
        <authorList>
            <person name="Wang X."/>
        </authorList>
    </citation>
    <scope>NUCLEOTIDE SEQUENCE [LARGE SCALE GENOMIC DNA]</scope>
    <source>
        <strain evidence="5 7">CGMCC 9174</strain>
    </source>
</reference>
<dbReference type="InterPro" id="IPR006913">
    <property type="entry name" value="CENP-V/GFA"/>
</dbReference>
<dbReference type="SUPFAM" id="SSF51316">
    <property type="entry name" value="Mss4-like"/>
    <property type="match status" value="1"/>
</dbReference>
<proteinExistence type="inferred from homology"/>
<dbReference type="GO" id="GO:0016846">
    <property type="term" value="F:carbon-sulfur lyase activity"/>
    <property type="evidence" value="ECO:0007669"/>
    <property type="project" value="InterPro"/>
</dbReference>
<accession>A0A0Q3I910</accession>
<evidence type="ECO:0000313" key="8">
    <source>
        <dbReference type="Proteomes" id="UP000190130"/>
    </source>
</evidence>